<organism evidence="1 2">
    <name type="scientific">Chara braunii</name>
    <name type="common">Braun's stonewort</name>
    <dbReference type="NCBI Taxonomy" id="69332"/>
    <lineage>
        <taxon>Eukaryota</taxon>
        <taxon>Viridiplantae</taxon>
        <taxon>Streptophyta</taxon>
        <taxon>Charophyceae</taxon>
        <taxon>Charales</taxon>
        <taxon>Characeae</taxon>
        <taxon>Chara</taxon>
    </lineage>
</organism>
<name>A0A388MDB1_CHABU</name>
<keyword evidence="2" id="KW-1185">Reference proteome</keyword>
<dbReference type="Gramene" id="GBG92485">
    <property type="protein sequence ID" value="GBG92485"/>
    <property type="gene ID" value="CBR_g55637"/>
</dbReference>
<accession>A0A388MDB1</accession>
<evidence type="ECO:0000313" key="2">
    <source>
        <dbReference type="Proteomes" id="UP000265515"/>
    </source>
</evidence>
<comment type="caution">
    <text evidence="1">The sequence shown here is derived from an EMBL/GenBank/DDBJ whole genome shotgun (WGS) entry which is preliminary data.</text>
</comment>
<dbReference type="Proteomes" id="UP000265515">
    <property type="component" value="Unassembled WGS sequence"/>
</dbReference>
<protein>
    <submittedName>
        <fullName evidence="1">Uncharacterized protein</fullName>
    </submittedName>
</protein>
<dbReference type="EMBL" id="BFEA01001067">
    <property type="protein sequence ID" value="GBG92485.1"/>
    <property type="molecule type" value="Genomic_DNA"/>
</dbReference>
<dbReference type="AlphaFoldDB" id="A0A388MDB1"/>
<reference evidence="1 2" key="1">
    <citation type="journal article" date="2018" name="Cell">
        <title>The Chara Genome: Secondary Complexity and Implications for Plant Terrestrialization.</title>
        <authorList>
            <person name="Nishiyama T."/>
            <person name="Sakayama H."/>
            <person name="Vries J.D."/>
            <person name="Buschmann H."/>
            <person name="Saint-Marcoux D."/>
            <person name="Ullrich K.K."/>
            <person name="Haas F.B."/>
            <person name="Vanderstraeten L."/>
            <person name="Becker D."/>
            <person name="Lang D."/>
            <person name="Vosolsobe S."/>
            <person name="Rombauts S."/>
            <person name="Wilhelmsson P.K.I."/>
            <person name="Janitza P."/>
            <person name="Kern R."/>
            <person name="Heyl A."/>
            <person name="Rumpler F."/>
            <person name="Villalobos L.I.A.C."/>
            <person name="Clay J.M."/>
            <person name="Skokan R."/>
            <person name="Toyoda A."/>
            <person name="Suzuki Y."/>
            <person name="Kagoshima H."/>
            <person name="Schijlen E."/>
            <person name="Tajeshwar N."/>
            <person name="Catarino B."/>
            <person name="Hetherington A.J."/>
            <person name="Saltykova A."/>
            <person name="Bonnot C."/>
            <person name="Breuninger H."/>
            <person name="Symeonidi A."/>
            <person name="Radhakrishnan G.V."/>
            <person name="Van Nieuwerburgh F."/>
            <person name="Deforce D."/>
            <person name="Chang C."/>
            <person name="Karol K.G."/>
            <person name="Hedrich R."/>
            <person name="Ulvskov P."/>
            <person name="Glockner G."/>
            <person name="Delwiche C.F."/>
            <person name="Petrasek J."/>
            <person name="Van de Peer Y."/>
            <person name="Friml J."/>
            <person name="Beilby M."/>
            <person name="Dolan L."/>
            <person name="Kohara Y."/>
            <person name="Sugano S."/>
            <person name="Fujiyama A."/>
            <person name="Delaux P.-M."/>
            <person name="Quint M."/>
            <person name="TheiBen G."/>
            <person name="Hagemann M."/>
            <person name="Harholt J."/>
            <person name="Dunand C."/>
            <person name="Zachgo S."/>
            <person name="Langdale J."/>
            <person name="Maumus F."/>
            <person name="Straeten D.V.D."/>
            <person name="Gould S.B."/>
            <person name="Rensing S.A."/>
        </authorList>
    </citation>
    <scope>NUCLEOTIDE SEQUENCE [LARGE SCALE GENOMIC DNA]</scope>
    <source>
        <strain evidence="1 2">S276</strain>
    </source>
</reference>
<evidence type="ECO:0000313" key="1">
    <source>
        <dbReference type="EMBL" id="GBG92485.1"/>
    </source>
</evidence>
<sequence length="151" mass="16063">MMFAGCSFRLLELGGVEEMGVWMLCALAVAGRREVANFSAKGMVEYGALVDPFLLQYGVALGAFGFIERAKDGEVTVKLGFASCVRDGVFGSIRTTLSKFLSCEVGEGSVGLDGDRGNMVERIKQPKLVVHIAAPVLDPSGGLDRDERGVV</sequence>
<gene>
    <name evidence="1" type="ORF">CBR_g55637</name>
</gene>
<proteinExistence type="predicted"/>